<sequence length="420" mass="46444">MNSTALPAGGRPEEVLILGGGFAGLTCAKELSDPRFHVTLVDRWNHHLFQPLLYQVATAGLSTTEIAQPLRSILADHKNVTTLMDEVTQIDLEKKTVLTKERTLVYDHLVIALGAKTGFFGRNEWEPFTFGLKSLEDAMHIRREVLLAFEKAEAANDPAETARLLTMVVVGGGPTGVEMSGSLAELAKVVLRDDFRRIDPTQAHVHLIEAGPKLLPMFSEGLTRYTREHLEDIGVSVHLNCPVKEVGKGYVIAGEQRIEADIIIWAAGVEASPVTRTLAGVPLDRGGRIQVQPDLSLPGYPQVYAAGDLVSLTDVKGVRVPGVCPAAIQMGQHIAKVITKGDRIPYAYWDKGSMATIGRKAAVAMFKGMNFRGFFAWLMWLFVHLLFLVGMRNRAAVFLHWVWSYFTWQRGARIIMPRQQ</sequence>
<gene>
    <name evidence="12" type="ORF">SAMN02745166_01355</name>
</gene>
<dbReference type="PANTHER" id="PTHR43706">
    <property type="entry name" value="NADH DEHYDROGENASE"/>
    <property type="match status" value="1"/>
</dbReference>
<accession>A0A1T4XB41</accession>
<keyword evidence="9" id="KW-1133">Transmembrane helix</keyword>
<feature type="domain" description="External alternative NADH-ubiquinone oxidoreductase-like C-terminal" evidence="11">
    <location>
        <begin position="351"/>
        <end position="406"/>
    </location>
</feature>
<proteinExistence type="inferred from homology"/>
<dbReference type="Pfam" id="PF07992">
    <property type="entry name" value="Pyr_redox_2"/>
    <property type="match status" value="1"/>
</dbReference>
<evidence type="ECO:0000313" key="13">
    <source>
        <dbReference type="Proteomes" id="UP000190774"/>
    </source>
</evidence>
<keyword evidence="3" id="KW-0285">Flavoprotein</keyword>
<dbReference type="OrthoDB" id="9781621at2"/>
<keyword evidence="13" id="KW-1185">Reference proteome</keyword>
<evidence type="ECO:0000256" key="4">
    <source>
        <dbReference type="ARBA" id="ARBA00022827"/>
    </source>
</evidence>
<evidence type="ECO:0000259" key="11">
    <source>
        <dbReference type="Pfam" id="PF22366"/>
    </source>
</evidence>
<dbReference type="EC" id="1.6.5.9" evidence="2"/>
<dbReference type="Gene3D" id="3.50.50.100">
    <property type="match status" value="1"/>
</dbReference>
<keyword evidence="9" id="KW-0812">Transmembrane</keyword>
<keyword evidence="6" id="KW-0560">Oxidoreductase</keyword>
<evidence type="ECO:0000256" key="9">
    <source>
        <dbReference type="SAM" id="Phobius"/>
    </source>
</evidence>
<keyword evidence="9" id="KW-0472">Membrane</keyword>
<feature type="transmembrane region" description="Helical" evidence="9">
    <location>
        <begin position="374"/>
        <end position="391"/>
    </location>
</feature>
<comment type="similarity">
    <text evidence="1">Belongs to the NADH dehydrogenase family.</text>
</comment>
<feature type="domain" description="FAD/NAD(P)-binding" evidence="10">
    <location>
        <begin position="14"/>
        <end position="331"/>
    </location>
</feature>
<dbReference type="PRINTS" id="PR00411">
    <property type="entry name" value="PNDRDTASEI"/>
</dbReference>
<keyword evidence="5" id="KW-0809">Transit peptide</keyword>
<dbReference type="GO" id="GO:0050136">
    <property type="term" value="F:NADH dehydrogenase (quinone) (non-electrogenic) activity"/>
    <property type="evidence" value="ECO:0007669"/>
    <property type="project" value="UniProtKB-EC"/>
</dbReference>
<dbReference type="InterPro" id="IPR045024">
    <property type="entry name" value="NDH-2"/>
</dbReference>
<evidence type="ECO:0000256" key="5">
    <source>
        <dbReference type="ARBA" id="ARBA00022946"/>
    </source>
</evidence>
<dbReference type="Proteomes" id="UP000190774">
    <property type="component" value="Unassembled WGS sequence"/>
</dbReference>
<evidence type="ECO:0000259" key="10">
    <source>
        <dbReference type="Pfam" id="PF07992"/>
    </source>
</evidence>
<dbReference type="Pfam" id="PF22366">
    <property type="entry name" value="NDH2_C"/>
    <property type="match status" value="1"/>
</dbReference>
<dbReference type="EMBL" id="FUYE01000003">
    <property type="protein sequence ID" value="SKA86824.1"/>
    <property type="molecule type" value="Genomic_DNA"/>
</dbReference>
<name>A0A1T4XB41_9BACT</name>
<evidence type="ECO:0000256" key="8">
    <source>
        <dbReference type="ARBA" id="ARBA00047599"/>
    </source>
</evidence>
<organism evidence="12 13">
    <name type="scientific">Prosthecobacter debontii</name>
    <dbReference type="NCBI Taxonomy" id="48467"/>
    <lineage>
        <taxon>Bacteria</taxon>
        <taxon>Pseudomonadati</taxon>
        <taxon>Verrucomicrobiota</taxon>
        <taxon>Verrucomicrobiia</taxon>
        <taxon>Verrucomicrobiales</taxon>
        <taxon>Verrucomicrobiaceae</taxon>
        <taxon>Prosthecobacter</taxon>
    </lineage>
</organism>
<dbReference type="PRINTS" id="PR00368">
    <property type="entry name" value="FADPNR"/>
</dbReference>
<evidence type="ECO:0000256" key="1">
    <source>
        <dbReference type="ARBA" id="ARBA00005272"/>
    </source>
</evidence>
<evidence type="ECO:0000256" key="6">
    <source>
        <dbReference type="ARBA" id="ARBA00023002"/>
    </source>
</evidence>
<dbReference type="SUPFAM" id="SSF51905">
    <property type="entry name" value="FAD/NAD(P)-binding domain"/>
    <property type="match status" value="1"/>
</dbReference>
<dbReference type="InterPro" id="IPR036188">
    <property type="entry name" value="FAD/NAD-bd_sf"/>
</dbReference>
<keyword evidence="4" id="KW-0274">FAD</keyword>
<reference evidence="13" key="1">
    <citation type="submission" date="2017-02" db="EMBL/GenBank/DDBJ databases">
        <authorList>
            <person name="Varghese N."/>
            <person name="Submissions S."/>
        </authorList>
    </citation>
    <scope>NUCLEOTIDE SEQUENCE [LARGE SCALE GENOMIC DNA]</scope>
    <source>
        <strain evidence="13">ATCC 700200</strain>
    </source>
</reference>
<evidence type="ECO:0000256" key="7">
    <source>
        <dbReference type="ARBA" id="ARBA00023027"/>
    </source>
</evidence>
<dbReference type="PANTHER" id="PTHR43706:SF47">
    <property type="entry name" value="EXTERNAL NADH-UBIQUINONE OXIDOREDUCTASE 1, MITOCHONDRIAL-RELATED"/>
    <property type="match status" value="1"/>
</dbReference>
<dbReference type="STRING" id="48467.SAMN02745166_01355"/>
<comment type="catalytic activity">
    <reaction evidence="8">
        <text>a quinone + NADH + H(+) = a quinol + NAD(+)</text>
        <dbReference type="Rhea" id="RHEA:46160"/>
        <dbReference type="ChEBI" id="CHEBI:15378"/>
        <dbReference type="ChEBI" id="CHEBI:24646"/>
        <dbReference type="ChEBI" id="CHEBI:57540"/>
        <dbReference type="ChEBI" id="CHEBI:57945"/>
        <dbReference type="ChEBI" id="CHEBI:132124"/>
        <dbReference type="EC" id="1.6.5.9"/>
    </reaction>
</comment>
<dbReference type="AlphaFoldDB" id="A0A1T4XB41"/>
<dbReference type="InterPro" id="IPR054585">
    <property type="entry name" value="NDH2-like_C"/>
</dbReference>
<protein>
    <recommendedName>
        <fullName evidence="2">NADH:ubiquinone reductase (non-electrogenic)</fullName>
        <ecNumber evidence="2">1.6.5.9</ecNumber>
    </recommendedName>
</protein>
<evidence type="ECO:0000313" key="12">
    <source>
        <dbReference type="EMBL" id="SKA86824.1"/>
    </source>
</evidence>
<dbReference type="RefSeq" id="WP_078812540.1">
    <property type="nucleotide sequence ID" value="NZ_FUYE01000003.1"/>
</dbReference>
<evidence type="ECO:0000256" key="2">
    <source>
        <dbReference type="ARBA" id="ARBA00012637"/>
    </source>
</evidence>
<evidence type="ECO:0000256" key="3">
    <source>
        <dbReference type="ARBA" id="ARBA00022630"/>
    </source>
</evidence>
<keyword evidence="7" id="KW-0520">NAD</keyword>
<dbReference type="InterPro" id="IPR023753">
    <property type="entry name" value="FAD/NAD-binding_dom"/>
</dbReference>